<dbReference type="Pfam" id="PF00149">
    <property type="entry name" value="Metallophos"/>
    <property type="match status" value="1"/>
</dbReference>
<dbReference type="GO" id="GO:0016791">
    <property type="term" value="F:phosphatase activity"/>
    <property type="evidence" value="ECO:0007669"/>
    <property type="project" value="TreeGrafter"/>
</dbReference>
<gene>
    <name evidence="2" type="ORF">BB560_005271</name>
</gene>
<dbReference type="GO" id="GO:0005737">
    <property type="term" value="C:cytoplasm"/>
    <property type="evidence" value="ECO:0007669"/>
    <property type="project" value="TreeGrafter"/>
</dbReference>
<dbReference type="InterPro" id="IPR050126">
    <property type="entry name" value="Ap4A_hydrolase"/>
</dbReference>
<dbReference type="GO" id="GO:0006798">
    <property type="term" value="P:polyphosphate catabolic process"/>
    <property type="evidence" value="ECO:0007669"/>
    <property type="project" value="TreeGrafter"/>
</dbReference>
<evidence type="ECO:0000313" key="3">
    <source>
        <dbReference type="Proteomes" id="UP000245609"/>
    </source>
</evidence>
<dbReference type="PANTHER" id="PTHR42850">
    <property type="entry name" value="METALLOPHOSPHOESTERASE"/>
    <property type="match status" value="1"/>
</dbReference>
<comment type="caution">
    <text evidence="2">The sequence shown here is derived from an EMBL/GenBank/DDBJ whole genome shotgun (WGS) entry which is preliminary data.</text>
</comment>
<dbReference type="STRING" id="133381.A0A2T9Z6Y2"/>
<dbReference type="InterPro" id="IPR004843">
    <property type="entry name" value="Calcineurin-like_PHP"/>
</dbReference>
<name>A0A2T9Z6Y2_9FUNG</name>
<dbReference type="GO" id="GO:0000298">
    <property type="term" value="F:endopolyphosphatase activity"/>
    <property type="evidence" value="ECO:0007669"/>
    <property type="project" value="TreeGrafter"/>
</dbReference>
<reference evidence="2 3" key="1">
    <citation type="journal article" date="2018" name="MBio">
        <title>Comparative Genomics Reveals the Core Gene Toolbox for the Fungus-Insect Symbiosis.</title>
        <authorList>
            <person name="Wang Y."/>
            <person name="Stata M."/>
            <person name="Wang W."/>
            <person name="Stajich J.E."/>
            <person name="White M.M."/>
            <person name="Moncalvo J.M."/>
        </authorList>
    </citation>
    <scope>NUCLEOTIDE SEQUENCE [LARGE SCALE GENOMIC DNA]</scope>
    <source>
        <strain evidence="2 3">SC-DP-2</strain>
    </source>
</reference>
<feature type="domain" description="Calcineurin-like phosphoesterase" evidence="1">
    <location>
        <begin position="74"/>
        <end position="245"/>
    </location>
</feature>
<keyword evidence="3" id="KW-1185">Reference proteome</keyword>
<dbReference type="EMBL" id="MBFS01002065">
    <property type="protein sequence ID" value="PVV00354.1"/>
    <property type="molecule type" value="Genomic_DNA"/>
</dbReference>
<dbReference type="PANTHER" id="PTHR42850:SF4">
    <property type="entry name" value="ZINC-DEPENDENT ENDOPOLYPHOSPHATASE"/>
    <property type="match status" value="1"/>
</dbReference>
<sequence>MAPKLEAIPTIDHKTATLALSPLLISEVSFQLVPGNDARIQDSLESSSLVRILKASEPFPHISANDLSPNQPGRLIFIGDIHGCLDEFEELLTKLNYLKDTDILVLLGDLVGKGPKPHGVVRKAIELKALCVRGNHDDLVIRWYNYLHSSSQIDPNSLNEADFPFKDFRLKGQHVEIAKIMSQQEYEYLVNLPAIIRLKGNNETLIAVHAGLDPQKLLSEQESSVVIRMRNIKKSGKPVEKKKDGGKSWSSVWELTKDSVDKDGNASNLKPSSDLAQISKIFYGHDAFRGLNLKKYTKGLDSGCVYGRKLTAYVYPQNEIVQVDCKGYAPVQPNK</sequence>
<protein>
    <recommendedName>
        <fullName evidence="1">Calcineurin-like phosphoesterase domain-containing protein</fullName>
    </recommendedName>
</protein>
<evidence type="ECO:0000313" key="2">
    <source>
        <dbReference type="EMBL" id="PVV00354.1"/>
    </source>
</evidence>
<proteinExistence type="predicted"/>
<evidence type="ECO:0000259" key="1">
    <source>
        <dbReference type="Pfam" id="PF00149"/>
    </source>
</evidence>
<dbReference type="OrthoDB" id="10267127at2759"/>
<dbReference type="SUPFAM" id="SSF56300">
    <property type="entry name" value="Metallo-dependent phosphatases"/>
    <property type="match status" value="1"/>
</dbReference>
<organism evidence="2 3">
    <name type="scientific">Smittium megazygosporum</name>
    <dbReference type="NCBI Taxonomy" id="133381"/>
    <lineage>
        <taxon>Eukaryota</taxon>
        <taxon>Fungi</taxon>
        <taxon>Fungi incertae sedis</taxon>
        <taxon>Zoopagomycota</taxon>
        <taxon>Kickxellomycotina</taxon>
        <taxon>Harpellomycetes</taxon>
        <taxon>Harpellales</taxon>
        <taxon>Legeriomycetaceae</taxon>
        <taxon>Smittium</taxon>
    </lineage>
</organism>
<accession>A0A2T9Z6Y2</accession>
<dbReference type="Gene3D" id="3.60.21.10">
    <property type="match status" value="1"/>
</dbReference>
<dbReference type="InterPro" id="IPR029052">
    <property type="entry name" value="Metallo-depent_PP-like"/>
</dbReference>
<dbReference type="Proteomes" id="UP000245609">
    <property type="component" value="Unassembled WGS sequence"/>
</dbReference>
<dbReference type="AlphaFoldDB" id="A0A2T9Z6Y2"/>